<keyword evidence="6" id="KW-1185">Reference proteome</keyword>
<dbReference type="OrthoDB" id="446586at2"/>
<evidence type="ECO:0000313" key="6">
    <source>
        <dbReference type="Proteomes" id="UP000010366"/>
    </source>
</evidence>
<dbReference type="Pfam" id="PF12770">
    <property type="entry name" value="CHAT"/>
    <property type="match status" value="1"/>
</dbReference>
<gene>
    <name evidence="5" type="ORF">Cha6605_0173</name>
</gene>
<dbReference type="Proteomes" id="UP000010366">
    <property type="component" value="Chromosome"/>
</dbReference>
<dbReference type="SUPFAM" id="SSF53822">
    <property type="entry name" value="Periplasmic binding protein-like I"/>
    <property type="match status" value="1"/>
</dbReference>
<evidence type="ECO:0000256" key="1">
    <source>
        <dbReference type="ARBA" id="ARBA00010062"/>
    </source>
</evidence>
<dbReference type="Gene3D" id="3.40.50.2300">
    <property type="match status" value="2"/>
</dbReference>
<dbReference type="InterPro" id="IPR024983">
    <property type="entry name" value="CHAT_dom"/>
</dbReference>
<reference evidence="5 6" key="1">
    <citation type="submission" date="2012-05" db="EMBL/GenBank/DDBJ databases">
        <title>Finished chromosome of genome of Chamaesiphon sp. PCC 6605.</title>
        <authorList>
            <consortium name="US DOE Joint Genome Institute"/>
            <person name="Gugger M."/>
            <person name="Coursin T."/>
            <person name="Rippka R."/>
            <person name="Tandeau De Marsac N."/>
            <person name="Huntemann M."/>
            <person name="Wei C.-L."/>
            <person name="Han J."/>
            <person name="Detter J.C."/>
            <person name="Han C."/>
            <person name="Tapia R."/>
            <person name="Chen A."/>
            <person name="Kyrpides N."/>
            <person name="Mavromatis K."/>
            <person name="Markowitz V."/>
            <person name="Szeto E."/>
            <person name="Ivanova N."/>
            <person name="Pagani I."/>
            <person name="Pati A."/>
            <person name="Goodwin L."/>
            <person name="Nordberg H.P."/>
            <person name="Cantor M.N."/>
            <person name="Hua S.X."/>
            <person name="Woyke T."/>
            <person name="Kerfeld C.A."/>
        </authorList>
    </citation>
    <scope>NUCLEOTIDE SEQUENCE [LARGE SCALE GENOMIC DNA]</scope>
    <source>
        <strain evidence="6">ATCC 27169 / PCC 6605</strain>
    </source>
</reference>
<sequence>MSHIRIIDLTSSNNLAPLSAKLTVAKIDDSGAIISREHPVAEGTLNIQPLIALNQQITAKFKTATSQDRYFGGIQLPKTMVQNVASDCDTLKVGIEQLRDSLDRTLEQKSWMKIREGLLRSLNGIPQSEPMRLVILTDNYDIQALSIEQTSFITNILAGEDRAVSVVFAPQELTRKLTWQKIPNILVVLGNQQGIQEPIHLQEIERYFRSPAIVTHLDKPSPSKVLETISDGHFDVIIMVGHSQMNDNGLDGKIGINELDSISIKQYTQSFKNSVRNGLKLVILAGCSSIGAARALASSTIGVPNVIAFRVPVHYRVLRLFFERLLHHWIVRAHSLETALTDTRGELINYDLHCPGTSILPILFTSPYAPPLKFPISSGSSWQKRLHNLVLQPLITIKFTGKKMKIPAIVFIGLLAATAWYWRSQSPKLEVACNSIQGDGISCGEEILLKEPNVSTQIHKQLGANAIAKGDYPQAIKFLNKAWDAKKDPETLIMLENAKLANRNLSIRTIAISIPASQSTPLDIPTGMLKSIAFAQQQWNADPSHSWKLQVVIADDKNDKHSVASLVQNLLKRDIFAGIGSYASEVTLVAKDIYNRQHTVLVSGTSTSTDLTSTGTDNFFFRVCSNNKVSGKEIANYLKAHKYTKIALFHTPGKTFSDSMTAALKANIQGSDIVSKFDFSPSGNASDVIKKAKASGAQAIVLIPDAYTSDAPERNRLLSIIEANNGELPIVGNEVVKDQTLFTRFSKQQLEKLVISLTWHPSFYQNNTIVLPNFWGDKANLDHRIAMNYDATQLVIQALDRVPIDLNIIDARRELQKIISNSTFTIPGITGEVSLTGSDRSQAINSLVTPKCDGTKCKDFKPAI</sequence>
<dbReference type="HOGENOM" id="CLU_331418_0_0_3"/>
<evidence type="ECO:0000313" key="5">
    <source>
        <dbReference type="EMBL" id="AFY91478.1"/>
    </source>
</evidence>
<organism evidence="5 6">
    <name type="scientific">Chamaesiphon minutus (strain ATCC 27169 / PCC 6605)</name>
    <dbReference type="NCBI Taxonomy" id="1173020"/>
    <lineage>
        <taxon>Bacteria</taxon>
        <taxon>Bacillati</taxon>
        <taxon>Cyanobacteriota</taxon>
        <taxon>Cyanophyceae</taxon>
        <taxon>Gomontiellales</taxon>
        <taxon>Chamaesiphonaceae</taxon>
        <taxon>Chamaesiphon</taxon>
    </lineage>
</organism>
<dbReference type="eggNOG" id="COG0683">
    <property type="taxonomic scope" value="Bacteria"/>
</dbReference>
<dbReference type="STRING" id="1173020.Cha6605_0173"/>
<feature type="domain" description="CHAT" evidence="3">
    <location>
        <begin position="198"/>
        <end position="350"/>
    </location>
</feature>
<feature type="domain" description="Leucine-binding protein" evidence="4">
    <location>
        <begin position="547"/>
        <end position="704"/>
    </location>
</feature>
<dbReference type="KEGG" id="cmp:Cha6605_0173"/>
<dbReference type="InterPro" id="IPR028082">
    <property type="entry name" value="Peripla_BP_I"/>
</dbReference>
<evidence type="ECO:0000259" key="3">
    <source>
        <dbReference type="Pfam" id="PF12770"/>
    </source>
</evidence>
<dbReference type="PANTHER" id="PTHR30483:SF6">
    <property type="entry name" value="PERIPLASMIC BINDING PROTEIN OF ABC TRANSPORTER FOR NATURAL AMINO ACIDS"/>
    <property type="match status" value="1"/>
</dbReference>
<proteinExistence type="inferred from homology"/>
<protein>
    <submittedName>
        <fullName evidence="5">ABC-type branched-chain amino acid transport system, periplasmic component</fullName>
    </submittedName>
</protein>
<comment type="similarity">
    <text evidence="1">Belongs to the leucine-binding protein family.</text>
</comment>
<name>K9UA33_CHAP6</name>
<dbReference type="PANTHER" id="PTHR30483">
    <property type="entry name" value="LEUCINE-SPECIFIC-BINDING PROTEIN"/>
    <property type="match status" value="1"/>
</dbReference>
<dbReference type="Pfam" id="PF13458">
    <property type="entry name" value="Peripla_BP_6"/>
    <property type="match status" value="1"/>
</dbReference>
<dbReference type="AlphaFoldDB" id="K9UA33"/>
<dbReference type="InterPro" id="IPR051010">
    <property type="entry name" value="BCAA_transport"/>
</dbReference>
<dbReference type="RefSeq" id="WP_015157673.1">
    <property type="nucleotide sequence ID" value="NC_019697.1"/>
</dbReference>
<dbReference type="EMBL" id="CP003600">
    <property type="protein sequence ID" value="AFY91478.1"/>
    <property type="molecule type" value="Genomic_DNA"/>
</dbReference>
<evidence type="ECO:0000256" key="2">
    <source>
        <dbReference type="ARBA" id="ARBA00022729"/>
    </source>
</evidence>
<accession>K9UA33</accession>
<dbReference type="CDD" id="cd06268">
    <property type="entry name" value="PBP1_ABC_transporter_LIVBP-like"/>
    <property type="match status" value="1"/>
</dbReference>
<evidence type="ECO:0000259" key="4">
    <source>
        <dbReference type="Pfam" id="PF13458"/>
    </source>
</evidence>
<keyword evidence="2" id="KW-0732">Signal</keyword>
<dbReference type="InterPro" id="IPR028081">
    <property type="entry name" value="Leu-bd"/>
</dbReference>